<dbReference type="FunFam" id="2.60.40.10:FF:000203">
    <property type="entry name" value="Plexin B2"/>
    <property type="match status" value="1"/>
</dbReference>
<dbReference type="SUPFAM" id="SSF101912">
    <property type="entry name" value="Sema domain"/>
    <property type="match status" value="1"/>
</dbReference>
<dbReference type="Gene3D" id="2.130.10.10">
    <property type="entry name" value="YVTN repeat-like/Quinoprotein amine dehydrogenase"/>
    <property type="match status" value="1"/>
</dbReference>
<dbReference type="GO" id="GO:0050772">
    <property type="term" value="P:positive regulation of axonogenesis"/>
    <property type="evidence" value="ECO:0007669"/>
    <property type="project" value="TreeGrafter"/>
</dbReference>
<keyword evidence="12" id="KW-1015">Disulfide bond</keyword>
<dbReference type="InterPro" id="IPR014756">
    <property type="entry name" value="Ig_E-set"/>
</dbReference>
<evidence type="ECO:0000256" key="1">
    <source>
        <dbReference type="ARBA" id="ARBA00004251"/>
    </source>
</evidence>
<keyword evidence="3" id="KW-0217">Developmental protein</keyword>
<dbReference type="GO" id="GO:0002116">
    <property type="term" value="C:semaphorin receptor complex"/>
    <property type="evidence" value="ECO:0007669"/>
    <property type="project" value="TreeGrafter"/>
</dbReference>
<evidence type="ECO:0000256" key="5">
    <source>
        <dbReference type="ARBA" id="ARBA00022692"/>
    </source>
</evidence>
<reference evidence="19 20" key="1">
    <citation type="journal article" date="2017" name="Curr. Biol.">
        <title>The Evolution of Venom by Co-option of Single-Copy Genes.</title>
        <authorList>
            <person name="Martinson E.O."/>
            <person name="Mrinalini"/>
            <person name="Kelkar Y.D."/>
            <person name="Chang C.H."/>
            <person name="Werren J.H."/>
        </authorList>
    </citation>
    <scope>NUCLEOTIDE SEQUENCE [LARGE SCALE GENOMIC DNA]</scope>
    <source>
        <strain evidence="19 20">Alberta</strain>
        <tissue evidence="19">Whole body</tissue>
    </source>
</reference>
<evidence type="ECO:0000256" key="6">
    <source>
        <dbReference type="ARBA" id="ARBA00022729"/>
    </source>
</evidence>
<dbReference type="CDD" id="cd11236">
    <property type="entry name" value="Sema_plexin_like"/>
    <property type="match status" value="1"/>
</dbReference>
<keyword evidence="20" id="KW-1185">Reference proteome</keyword>
<evidence type="ECO:0000256" key="12">
    <source>
        <dbReference type="ARBA" id="ARBA00023157"/>
    </source>
</evidence>
<evidence type="ECO:0000256" key="15">
    <source>
        <dbReference type="PROSITE-ProRule" id="PRU00352"/>
    </source>
</evidence>
<dbReference type="InterPro" id="IPR015943">
    <property type="entry name" value="WD40/YVTN_repeat-like_dom_sf"/>
</dbReference>
<feature type="domain" description="Ras-GAP" evidence="17">
    <location>
        <begin position="1769"/>
        <end position="1917"/>
    </location>
</feature>
<dbReference type="PANTHER" id="PTHR22625:SF44">
    <property type="entry name" value="PLEXIN-B"/>
    <property type="match status" value="1"/>
</dbReference>
<keyword evidence="9" id="KW-0524">Neurogenesis</keyword>
<evidence type="ECO:0000256" key="7">
    <source>
        <dbReference type="ARBA" id="ARBA00022737"/>
    </source>
</evidence>
<gene>
    <name evidence="19" type="ORF">TSAR_003076</name>
</gene>
<dbReference type="InterPro" id="IPR041019">
    <property type="entry name" value="TIG1_plexin"/>
</dbReference>
<sequence length="2018" mass="225010">MNLFGLWSISLRPLVPPPPRLTQLLILYYACLALCLIPLQAVSATSEEVAGSASASNETQLVHIVAQFPSLAAGQMQKTYLDYNSTSLRFNHLVVDPNTGQLFAGAVNRLLQLDSDLQVKEHVITEGLENDVFLTANSHELIAGPKHDNPQCHATGCSSTDIETSLTDNVNKLLVADLDTRTLIVCGSLFQGACEKHRMSNISLKLQNFTFGVAANDEASSTYAFIGPARYNAWQSSNILYVGTTFTNNAEYRHDVPAISSRNLDNLEFAEYTFNKQSILHIDVKYRDHFLVKYVYGFNASTYAYFVLVQKQSYLPEEEELGYISRIARSCITDPNYDSYTEVTLQCNVEGRNESYKLVQDAKIGTASSDLASQLGISAGSSIFVATFSPSKGITNEPLPKSAICVYSLQDIENKFDENIHMCFNSSIKYRNMGYISGPIQDGECPQSTGNIGDFCEVGLKISGVSPIVGQAVLHFPDTFVTSITLANTESHTVAFLGTEDGAIKKVLLSASDASVYESIVVDKGQKILPDTAVAPSGDYLYVLSNSRISKVKVQHCSSYTNCNSCLVAGDPYCGWCSLEKRCTVRRDCQKANRSSPRWLSLGTGQQCIDFEQVLPDRIPIKQMTTVQLTIRTLPELPTGAKYKCVFGKAEPIDAIMTMYGLSCPTPPIYSRPNIPKDADHVLVPLSVRSSETNKDFVSRNFAYFDCSKHTICSECVKAQWTCSWCVYDNKCTHNTTECQGDIISGENNVQATLAAHGAQYCPRFVTPEKPLMLPNNVPKEITLEVKNLPHPQVGHTGFQCFVNIEGAHLRVQARAESSRYIICDKTVYSYEAQTGEYEAEVMVMWNSNHYIDRTSIILYKCEVLGSHREHADCSLCVTRERHFQCSWCGSSCVYRDSCLNSAFTECPKPRIDMIKPLSGPIEGGTLVTIEGSNLGLRESDVAGKIFIGNATCTLVDYEISVRIVCRTSQHEATDEAAVIVGNVAGFTRSAVYFSYKDIRLTSLNPRVGPQSGGTRLAITGQYLNIGSAISAYLDELPCQVNASQASSTRLTCVSSRSGRVRSISRLTLSIDGANRTLEGNPYNYTHDPSIMEIKPLSSFASGGRMITVHGTYLDTIQKPEMVVYFDKESVPINRTICSVLNPTQMECPSPSVAGRFGTARDKRSIGRKVASLSLKIGFIMDNVESVRDLDKHSQNLRNRLVYVEDPKFFPFPSNVKLYKGDTLVIEGESLNYASDESDVMVTVGTQPCNVTSLAFSQLVCTPPDQQPMGTDEHGVKTEDGLPLVVVRVGKSLRFPIGYLHYDLIKSYPIPPEAIAGIAAGTFGLVFIFILVLVIYRRKSTQAEREYKRIQIQMDTLESNVRMECKQAFAELQTDMTDLTADLESTGIPTLDHKNYIMKVFFPGVIDHPILNDPRSRNNLTRTNYDAAMLQFEQLINNKCFILTFIETLESQKDFNIRDKVNVASLLMVVLMGKMEYATDILMNLLLRLIDKSVNTKHPQLMLRRTESVVEKMLTNWMALCMYNYLKDYAGSSLFLLFKAIKHQIEKGPVDVVTHDARYSLSEERLLREQIDHSIVTLHVVQDDLDEKIQCKVLDCDTISQVKSKILDALYKNTPFSLRPSVHEVDLEWRHGRGGHLTLQDEDLTTKCCGDWKKINTLAHYGVKESAVMSLIPRQNDGFSLSCKQPCHTCSKTSQHHMQQHIQHPSQQQHHYHSRHAINHCSTLHLPPTPNHGLLSPATMYATGPGIYFDSQHSPPMIIANGDVETGHTGSQRLYHLVRPVEESQYATSMGFASGKVPPGLHPERTHKAIPEIFLTRLLSTKGTVQKFVDDFLNTILTANDALPSAVKWLFDLLDEAANKHNILDPEVPHAWKSNSLPLRFWVNFIKNPDFMFDINKSTTVDSSLSVIAQTFMDACSTSEHRLGKDSPSNKLLFAKDIPHYREKVGRFYAEVQRLPLITDQEMSSAMQQLSASHANEFDVIAALKELYIYVSKYYGETSISCTLFSSYRENSFLYGFE</sequence>
<dbReference type="InterPro" id="IPR008936">
    <property type="entry name" value="Rho_GTPase_activation_prot"/>
</dbReference>
<keyword evidence="6" id="KW-0732">Signal</keyword>
<keyword evidence="8" id="KW-0221">Differentiation</keyword>
<keyword evidence="10 16" id="KW-1133">Transmembrane helix</keyword>
<dbReference type="GO" id="GO:0097374">
    <property type="term" value="P:sensory neuron axon guidance"/>
    <property type="evidence" value="ECO:0007669"/>
    <property type="project" value="TreeGrafter"/>
</dbReference>
<name>A0A232FH35_9HYME</name>
<dbReference type="SUPFAM" id="SSF48350">
    <property type="entry name" value="GTPase activation domain, GAP"/>
    <property type="match status" value="1"/>
</dbReference>
<comment type="subcellular location">
    <subcellularLocation>
        <location evidence="1">Cell membrane</location>
        <topology evidence="1">Single-pass type I membrane protein</topology>
    </subcellularLocation>
</comment>
<dbReference type="EMBL" id="NNAY01000262">
    <property type="protein sequence ID" value="OXU29647.1"/>
    <property type="molecule type" value="Genomic_DNA"/>
</dbReference>
<evidence type="ECO:0000256" key="13">
    <source>
        <dbReference type="ARBA" id="ARBA00023170"/>
    </source>
</evidence>
<evidence type="ECO:0000259" key="17">
    <source>
        <dbReference type="PROSITE" id="PS50018"/>
    </source>
</evidence>
<evidence type="ECO:0000256" key="8">
    <source>
        <dbReference type="ARBA" id="ARBA00022782"/>
    </source>
</evidence>
<comment type="caution">
    <text evidence="15">Lacks conserved residue(s) required for the propagation of feature annotation.</text>
</comment>
<dbReference type="Pfam" id="PF24479">
    <property type="entry name" value="PSI_PlexinA-B"/>
    <property type="match status" value="1"/>
</dbReference>
<accession>A0A232FH35</accession>
<dbReference type="GO" id="GO:0017154">
    <property type="term" value="F:semaphorin receptor activity"/>
    <property type="evidence" value="ECO:0007669"/>
    <property type="project" value="InterPro"/>
</dbReference>
<dbReference type="Pfam" id="PF20170">
    <property type="entry name" value="Plexin_RBD"/>
    <property type="match status" value="1"/>
</dbReference>
<dbReference type="InterPro" id="IPR031148">
    <property type="entry name" value="Plexin"/>
</dbReference>
<dbReference type="InterPro" id="IPR013783">
    <property type="entry name" value="Ig-like_fold"/>
</dbReference>
<evidence type="ECO:0000256" key="11">
    <source>
        <dbReference type="ARBA" id="ARBA00023136"/>
    </source>
</evidence>
<comment type="caution">
    <text evidence="19">The sequence shown here is derived from an EMBL/GenBank/DDBJ whole genome shotgun (WGS) entry which is preliminary data.</text>
</comment>
<dbReference type="Pfam" id="PF01833">
    <property type="entry name" value="TIG"/>
    <property type="match status" value="4"/>
</dbReference>
<dbReference type="GO" id="GO:0008360">
    <property type="term" value="P:regulation of cell shape"/>
    <property type="evidence" value="ECO:0007669"/>
    <property type="project" value="TreeGrafter"/>
</dbReference>
<keyword evidence="14" id="KW-0325">Glycoprotein</keyword>
<dbReference type="GO" id="GO:0120025">
    <property type="term" value="C:plasma membrane bounded cell projection"/>
    <property type="evidence" value="ECO:0007669"/>
    <property type="project" value="UniProtKB-ARBA"/>
</dbReference>
<dbReference type="InterPro" id="IPR001627">
    <property type="entry name" value="Semap_dom"/>
</dbReference>
<dbReference type="CDD" id="cd00603">
    <property type="entry name" value="IPT_PCSR"/>
    <property type="match status" value="1"/>
</dbReference>
<evidence type="ECO:0000313" key="19">
    <source>
        <dbReference type="EMBL" id="OXU29647.1"/>
    </source>
</evidence>
<evidence type="ECO:0000256" key="2">
    <source>
        <dbReference type="ARBA" id="ARBA00010297"/>
    </source>
</evidence>
<dbReference type="InterPro" id="IPR016201">
    <property type="entry name" value="PSI"/>
</dbReference>
<dbReference type="PANTHER" id="PTHR22625">
    <property type="entry name" value="PLEXIN"/>
    <property type="match status" value="1"/>
</dbReference>
<dbReference type="InterPro" id="IPR036352">
    <property type="entry name" value="Semap_dom_sf"/>
</dbReference>
<evidence type="ECO:0000256" key="14">
    <source>
        <dbReference type="ARBA" id="ARBA00023180"/>
    </source>
</evidence>
<comment type="similarity">
    <text evidence="2">Belongs to the plexin family.</text>
</comment>
<dbReference type="FunFam" id="2.60.40.10:FF:000728">
    <property type="entry name" value="Plexin D1"/>
    <property type="match status" value="1"/>
</dbReference>
<proteinExistence type="inferred from homology"/>
<dbReference type="STRING" id="543379.A0A232FH35"/>
<dbReference type="FunFam" id="1.10.506.10:FF:000027">
    <property type="entry name" value="Plexin A, isoform B"/>
    <property type="match status" value="1"/>
</dbReference>
<evidence type="ECO:0000256" key="4">
    <source>
        <dbReference type="ARBA" id="ARBA00022475"/>
    </source>
</evidence>
<dbReference type="SMART" id="SM00630">
    <property type="entry name" value="Sema"/>
    <property type="match status" value="1"/>
</dbReference>
<keyword evidence="7" id="KW-0677">Repeat</keyword>
<feature type="domain" description="Sema" evidence="18">
    <location>
        <begin position="63"/>
        <end position="554"/>
    </location>
</feature>
<dbReference type="PROSITE" id="PS50018">
    <property type="entry name" value="RAS_GTPASE_ACTIV_2"/>
    <property type="match status" value="1"/>
</dbReference>
<evidence type="ECO:0000259" key="18">
    <source>
        <dbReference type="PROSITE" id="PS51004"/>
    </source>
</evidence>
<dbReference type="SMART" id="SM00423">
    <property type="entry name" value="PSI"/>
    <property type="match status" value="3"/>
</dbReference>
<keyword evidence="11 16" id="KW-0472">Membrane</keyword>
<dbReference type="InterPro" id="IPR013548">
    <property type="entry name" value="Plexin_cytoplasmic_RasGAP_dom"/>
</dbReference>
<evidence type="ECO:0000256" key="9">
    <source>
        <dbReference type="ARBA" id="ARBA00022902"/>
    </source>
</evidence>
<dbReference type="Gene3D" id="2.60.40.10">
    <property type="entry name" value="Immunoglobulins"/>
    <property type="match status" value="6"/>
</dbReference>
<dbReference type="InterPro" id="IPR041362">
    <property type="entry name" value="TIG2_plexin"/>
</dbReference>
<dbReference type="Proteomes" id="UP000215335">
    <property type="component" value="Unassembled WGS sequence"/>
</dbReference>
<dbReference type="FunFam" id="2.60.40.10:FF:000071">
    <property type="entry name" value="Plexin A2"/>
    <property type="match status" value="1"/>
</dbReference>
<protein>
    <recommendedName>
        <fullName evidence="21">Sema domain-containing protein</fullName>
    </recommendedName>
</protein>
<dbReference type="SMART" id="SM00429">
    <property type="entry name" value="IPT"/>
    <property type="match status" value="4"/>
</dbReference>
<dbReference type="InterPro" id="IPR002165">
    <property type="entry name" value="Plexin_repeat"/>
</dbReference>
<evidence type="ECO:0000313" key="20">
    <source>
        <dbReference type="Proteomes" id="UP000215335"/>
    </source>
</evidence>
<dbReference type="FunFam" id="3.10.20.90:FF:000213">
    <property type="entry name" value="Plexin A4, B"/>
    <property type="match status" value="1"/>
</dbReference>
<dbReference type="InterPro" id="IPR046800">
    <property type="entry name" value="Plexin_RBD"/>
</dbReference>
<dbReference type="GO" id="GO:0030334">
    <property type="term" value="P:regulation of cell migration"/>
    <property type="evidence" value="ECO:0007669"/>
    <property type="project" value="TreeGrafter"/>
</dbReference>
<organism evidence="19 20">
    <name type="scientific">Trichomalopsis sarcophagae</name>
    <dbReference type="NCBI Taxonomy" id="543379"/>
    <lineage>
        <taxon>Eukaryota</taxon>
        <taxon>Metazoa</taxon>
        <taxon>Ecdysozoa</taxon>
        <taxon>Arthropoda</taxon>
        <taxon>Hexapoda</taxon>
        <taxon>Insecta</taxon>
        <taxon>Pterygota</taxon>
        <taxon>Neoptera</taxon>
        <taxon>Endopterygota</taxon>
        <taxon>Hymenoptera</taxon>
        <taxon>Apocrita</taxon>
        <taxon>Proctotrupomorpha</taxon>
        <taxon>Chalcidoidea</taxon>
        <taxon>Pteromalidae</taxon>
        <taxon>Pteromalinae</taxon>
        <taxon>Trichomalopsis</taxon>
    </lineage>
</organism>
<keyword evidence="13" id="KW-0675">Receptor</keyword>
<dbReference type="SUPFAM" id="SSF103575">
    <property type="entry name" value="Plexin repeat"/>
    <property type="match status" value="1"/>
</dbReference>
<dbReference type="Pfam" id="PF01437">
    <property type="entry name" value="PSI"/>
    <property type="match status" value="1"/>
</dbReference>
<evidence type="ECO:0000256" key="3">
    <source>
        <dbReference type="ARBA" id="ARBA00022473"/>
    </source>
</evidence>
<dbReference type="Pfam" id="PF18020">
    <property type="entry name" value="TIG_2"/>
    <property type="match status" value="1"/>
</dbReference>
<keyword evidence="4" id="KW-1003">Cell membrane</keyword>
<evidence type="ECO:0008006" key="21">
    <source>
        <dbReference type="Google" id="ProtNLM"/>
    </source>
</evidence>
<dbReference type="GO" id="GO:0008045">
    <property type="term" value="P:motor neuron axon guidance"/>
    <property type="evidence" value="ECO:0007669"/>
    <property type="project" value="TreeGrafter"/>
</dbReference>
<dbReference type="InterPro" id="IPR001936">
    <property type="entry name" value="RasGAP_dom"/>
</dbReference>
<dbReference type="Gene3D" id="1.10.506.10">
    <property type="entry name" value="GTPase Activation - p120gap, domain 1"/>
    <property type="match status" value="2"/>
</dbReference>
<dbReference type="PROSITE" id="PS51004">
    <property type="entry name" value="SEMA"/>
    <property type="match status" value="1"/>
</dbReference>
<feature type="transmembrane region" description="Helical" evidence="16">
    <location>
        <begin position="1314"/>
        <end position="1336"/>
    </location>
</feature>
<dbReference type="Pfam" id="PF08337">
    <property type="entry name" value="Plexin_cytopl"/>
    <property type="match status" value="1"/>
</dbReference>
<dbReference type="FunFam" id="2.60.40.10:FF:001973">
    <property type="entry name" value="Plexin A4, B"/>
    <property type="match status" value="1"/>
</dbReference>
<dbReference type="GO" id="GO:0005886">
    <property type="term" value="C:plasma membrane"/>
    <property type="evidence" value="ECO:0007669"/>
    <property type="project" value="UniProtKB-SubCell"/>
</dbReference>
<dbReference type="OrthoDB" id="125363at2759"/>
<evidence type="ECO:0000256" key="10">
    <source>
        <dbReference type="ARBA" id="ARBA00022989"/>
    </source>
</evidence>
<dbReference type="GO" id="GO:0007162">
    <property type="term" value="P:negative regulation of cell adhesion"/>
    <property type="evidence" value="ECO:0007669"/>
    <property type="project" value="TreeGrafter"/>
</dbReference>
<keyword evidence="5 16" id="KW-0812">Transmembrane</keyword>
<dbReference type="Pfam" id="PF17960">
    <property type="entry name" value="TIG_plexin"/>
    <property type="match status" value="1"/>
</dbReference>
<dbReference type="InterPro" id="IPR002909">
    <property type="entry name" value="IPT_dom"/>
</dbReference>
<evidence type="ECO:0000256" key="16">
    <source>
        <dbReference type="SAM" id="Phobius"/>
    </source>
</evidence>
<dbReference type="Pfam" id="PF01403">
    <property type="entry name" value="Sema"/>
    <property type="match status" value="1"/>
</dbReference>
<dbReference type="SUPFAM" id="SSF81296">
    <property type="entry name" value="E set domains"/>
    <property type="match status" value="4"/>
</dbReference>